<feature type="region of interest" description="Disordered" evidence="1">
    <location>
        <begin position="313"/>
        <end position="383"/>
    </location>
</feature>
<evidence type="ECO:0000256" key="1">
    <source>
        <dbReference type="SAM" id="MobiDB-lite"/>
    </source>
</evidence>
<feature type="compositionally biased region" description="Acidic residues" evidence="1">
    <location>
        <begin position="367"/>
        <end position="383"/>
    </location>
</feature>
<feature type="region of interest" description="Disordered" evidence="1">
    <location>
        <begin position="270"/>
        <end position="301"/>
    </location>
</feature>
<evidence type="ECO:0000313" key="2">
    <source>
        <dbReference type="EMBL" id="KAF2012641.1"/>
    </source>
</evidence>
<dbReference type="Proteomes" id="UP000799778">
    <property type="component" value="Unassembled WGS sequence"/>
</dbReference>
<reference evidence="2" key="1">
    <citation type="journal article" date="2020" name="Stud. Mycol.">
        <title>101 Dothideomycetes genomes: a test case for predicting lifestyles and emergence of pathogens.</title>
        <authorList>
            <person name="Haridas S."/>
            <person name="Albert R."/>
            <person name="Binder M."/>
            <person name="Bloem J."/>
            <person name="Labutti K."/>
            <person name="Salamov A."/>
            <person name="Andreopoulos B."/>
            <person name="Baker S."/>
            <person name="Barry K."/>
            <person name="Bills G."/>
            <person name="Bluhm B."/>
            <person name="Cannon C."/>
            <person name="Castanera R."/>
            <person name="Culley D."/>
            <person name="Daum C."/>
            <person name="Ezra D."/>
            <person name="Gonzalez J."/>
            <person name="Henrissat B."/>
            <person name="Kuo A."/>
            <person name="Liang C."/>
            <person name="Lipzen A."/>
            <person name="Lutzoni F."/>
            <person name="Magnuson J."/>
            <person name="Mondo S."/>
            <person name="Nolan M."/>
            <person name="Ohm R."/>
            <person name="Pangilinan J."/>
            <person name="Park H.-J."/>
            <person name="Ramirez L."/>
            <person name="Alfaro M."/>
            <person name="Sun H."/>
            <person name="Tritt A."/>
            <person name="Yoshinaga Y."/>
            <person name="Zwiers L.-H."/>
            <person name="Turgeon B."/>
            <person name="Goodwin S."/>
            <person name="Spatafora J."/>
            <person name="Crous P."/>
            <person name="Grigoriev I."/>
        </authorList>
    </citation>
    <scope>NUCLEOTIDE SEQUENCE</scope>
    <source>
        <strain evidence="2">CBS 175.79</strain>
    </source>
</reference>
<feature type="compositionally biased region" description="Low complexity" evidence="1">
    <location>
        <begin position="328"/>
        <end position="341"/>
    </location>
</feature>
<evidence type="ECO:0000313" key="3">
    <source>
        <dbReference type="Proteomes" id="UP000799778"/>
    </source>
</evidence>
<dbReference type="AlphaFoldDB" id="A0A6A5XII4"/>
<dbReference type="OrthoDB" id="5420368at2759"/>
<protein>
    <submittedName>
        <fullName evidence="2">Uncharacterized protein</fullName>
    </submittedName>
</protein>
<gene>
    <name evidence="2" type="ORF">BU24DRAFT_453012</name>
</gene>
<sequence length="383" mass="42285">MPMNWSAENDRILLMKLVETHRINIDASDIAQAWPTNTAHQPSARAISERFVKLRKMNGGKENGAKITVARSGGKPRTPKLIGTITPSSSAKKRKQRKSSSEESDADDHITDDDSPSKRKATSTRKHDGRSSIPVPSTPTTVKKHRPQSLSQSPEFREDARRARELSIAANAGRTPSFLGVLGTTAPMNFSTPAFDFTSAMPTPHVSRHNSFDASFVGNSAVNFAMLPDQGSFNMAAMGAANDMNMSFDGIGHIDQNMLNQPGMDFSGMNFDFSMPMNNADQQLNPNPRQPRPKYELPTFPMASTNSLQVPEQRFQHQDVMEAPSSPPSQRARSARSASKAANEHMTQWIQDQKEQNHEYGEKSSEEDSQASEFEDDDAGDYV</sequence>
<organism evidence="2 3">
    <name type="scientific">Aaosphaeria arxii CBS 175.79</name>
    <dbReference type="NCBI Taxonomy" id="1450172"/>
    <lineage>
        <taxon>Eukaryota</taxon>
        <taxon>Fungi</taxon>
        <taxon>Dikarya</taxon>
        <taxon>Ascomycota</taxon>
        <taxon>Pezizomycotina</taxon>
        <taxon>Dothideomycetes</taxon>
        <taxon>Pleosporomycetidae</taxon>
        <taxon>Pleosporales</taxon>
        <taxon>Pleosporales incertae sedis</taxon>
        <taxon>Aaosphaeria</taxon>
    </lineage>
</organism>
<accession>A0A6A5XII4</accession>
<dbReference type="GeneID" id="54288627"/>
<feature type="region of interest" description="Disordered" evidence="1">
    <location>
        <begin position="57"/>
        <end position="161"/>
    </location>
</feature>
<name>A0A6A5XII4_9PLEO</name>
<dbReference type="RefSeq" id="XP_033380980.1">
    <property type="nucleotide sequence ID" value="XM_033531230.1"/>
</dbReference>
<feature type="compositionally biased region" description="Basic and acidic residues" evidence="1">
    <location>
        <begin position="352"/>
        <end position="366"/>
    </location>
</feature>
<keyword evidence="3" id="KW-1185">Reference proteome</keyword>
<dbReference type="EMBL" id="ML978072">
    <property type="protein sequence ID" value="KAF2012641.1"/>
    <property type="molecule type" value="Genomic_DNA"/>
</dbReference>
<proteinExistence type="predicted"/>
<feature type="compositionally biased region" description="Acidic residues" evidence="1">
    <location>
        <begin position="102"/>
        <end position="114"/>
    </location>
</feature>